<dbReference type="GO" id="GO:0033165">
    <property type="term" value="C:interphotoreceptor matrix"/>
    <property type="evidence" value="ECO:0007669"/>
    <property type="project" value="UniProtKB-SubCell"/>
</dbReference>
<dbReference type="GeneID" id="103261525"/>
<evidence type="ECO:0000256" key="2">
    <source>
        <dbReference type="ARBA" id="ARBA00009179"/>
    </source>
</evidence>
<proteinExistence type="inferred from homology"/>
<evidence type="ECO:0000259" key="13">
    <source>
        <dbReference type="SMART" id="SM00245"/>
    </source>
</evidence>
<evidence type="ECO:0000256" key="5">
    <source>
        <dbReference type="ARBA" id="ARBA00022729"/>
    </source>
</evidence>
<feature type="signal peptide" evidence="12">
    <location>
        <begin position="1"/>
        <end position="17"/>
    </location>
</feature>
<evidence type="ECO:0000313" key="15">
    <source>
        <dbReference type="RefSeq" id="XP_008057336.1"/>
    </source>
</evidence>
<dbReference type="FunFam" id="3.30.750.44:FF:000009">
    <property type="entry name" value="Retinol-binding protein 3"/>
    <property type="match status" value="1"/>
</dbReference>
<dbReference type="PANTHER" id="PTHR11261">
    <property type="entry name" value="INTERPHOTORECEPTOR RETINOID-BINDING PROTEIN"/>
    <property type="match status" value="1"/>
</dbReference>
<keyword evidence="7" id="KW-0325">Glycoprotein</keyword>
<evidence type="ECO:0000313" key="14">
    <source>
        <dbReference type="Proteomes" id="UP000189704"/>
    </source>
</evidence>
<dbReference type="STRING" id="1868482.ENSTSYP00000027908"/>
<evidence type="ECO:0000256" key="3">
    <source>
        <dbReference type="ARBA" id="ARBA00022525"/>
    </source>
</evidence>
<organism evidence="14 15">
    <name type="scientific">Carlito syrichta</name>
    <name type="common">Philippine tarsier</name>
    <name type="synonym">Tarsius syrichta</name>
    <dbReference type="NCBI Taxonomy" id="1868482"/>
    <lineage>
        <taxon>Eukaryota</taxon>
        <taxon>Metazoa</taxon>
        <taxon>Chordata</taxon>
        <taxon>Craniata</taxon>
        <taxon>Vertebrata</taxon>
        <taxon>Euteleostomi</taxon>
        <taxon>Mammalia</taxon>
        <taxon>Eutheria</taxon>
        <taxon>Euarchontoglires</taxon>
        <taxon>Primates</taxon>
        <taxon>Haplorrhini</taxon>
        <taxon>Tarsiiformes</taxon>
        <taxon>Tarsiidae</taxon>
        <taxon>Carlito</taxon>
    </lineage>
</organism>
<keyword evidence="14" id="KW-1185">Reference proteome</keyword>
<evidence type="ECO:0000256" key="1">
    <source>
        <dbReference type="ARBA" id="ARBA00004593"/>
    </source>
</evidence>
<dbReference type="KEGG" id="csyr:103261525"/>
<dbReference type="Gene3D" id="3.90.226.10">
    <property type="entry name" value="2-enoyl-CoA Hydratase, Chain A, domain 1"/>
    <property type="match status" value="4"/>
</dbReference>
<evidence type="ECO:0000256" key="8">
    <source>
        <dbReference type="ARBA" id="ARBA00069018"/>
    </source>
</evidence>
<dbReference type="FunFam" id="3.90.226.10:FF:000031">
    <property type="entry name" value="Interphotoreceptor retinoid binding protein"/>
    <property type="match status" value="1"/>
</dbReference>
<dbReference type="Pfam" id="PF11918">
    <property type="entry name" value="Peptidase_S41_N"/>
    <property type="match status" value="3"/>
</dbReference>
<keyword evidence="6" id="KW-0677">Repeat</keyword>
<evidence type="ECO:0000256" key="11">
    <source>
        <dbReference type="SAM" id="MobiDB-lite"/>
    </source>
</evidence>
<dbReference type="FunFam" id="3.90.226.10:FF:000038">
    <property type="entry name" value="Retinol-binding protein 3"/>
    <property type="match status" value="1"/>
</dbReference>
<comment type="subcellular location">
    <subcellularLocation>
        <location evidence="1">Secreted</location>
        <location evidence="1">Extracellular space</location>
        <location evidence="1">Extracellular matrix</location>
        <location evidence="1">Interphotoreceptor matrix</location>
    </subcellularLocation>
</comment>
<dbReference type="SUPFAM" id="SSF52096">
    <property type="entry name" value="ClpP/crotonase"/>
    <property type="match status" value="4"/>
</dbReference>
<keyword evidence="5 12" id="KW-0732">Signal</keyword>
<reference evidence="15" key="1">
    <citation type="submission" date="2025-08" db="UniProtKB">
        <authorList>
            <consortium name="RefSeq"/>
        </authorList>
    </citation>
    <scope>IDENTIFICATION</scope>
</reference>
<dbReference type="CTD" id="5949"/>
<dbReference type="GO" id="GO:0006508">
    <property type="term" value="P:proteolysis"/>
    <property type="evidence" value="ECO:0007669"/>
    <property type="project" value="InterPro"/>
</dbReference>
<evidence type="ECO:0000256" key="6">
    <source>
        <dbReference type="ARBA" id="ARBA00022737"/>
    </source>
</evidence>
<dbReference type="Gene3D" id="3.30.750.44">
    <property type="match status" value="3"/>
</dbReference>
<protein>
    <recommendedName>
        <fullName evidence="8">Retinol-binding protein 3</fullName>
    </recommendedName>
    <alternativeName>
        <fullName evidence="9">Interphotoreceptor retinoid-binding protein</fullName>
    </alternativeName>
    <alternativeName>
        <fullName evidence="10">Interstitial retinol-binding protein</fullName>
    </alternativeName>
</protein>
<keyword evidence="3" id="KW-0964">Secreted</keyword>
<sequence>MMREWVLLLSTLLCGLAGPTHLFQPSLVLDMAKVLLDNYCFPENLLGMQEAIEQAIKSREILGITDPQTLASVLTTGVQSSLNDPRLIISYEPSTVEPPQQAPDITSLTEEELLAWLQNGLHHEVLEGNVGYLRVDDIPGQELLRKLGAFLVTHVWEKLLGTSALVLDLRHCTGGHVSGIPYIISYLHPGNTVLHVDTIYDRPSNTTTEIWTLPQVLGERYGADKDVVVLTSGRTGGVAEDIAYILKQMRRAIVVGERTVGGALDLQKLRIGQSNFFLTVPVSRSLGPLGGGSQTWEGSGVLPCVGTPAEQALEKALAILTLRRALPGVVRCLQEALQNYYTLVDRVPALLRHLASMDFSTVVSEEDLVTKLNAALQAVSEDPRLLVRAVKPKEGSASPEAGVEDPPGGAAPGVPEDEDARRALVDSVFQTSVLPGNVGYLRFDSFADASVLGALGPYILHQVWEPLQHTEHLIMDLRQNPGGPSSAMPLLLSYFQGPEPGPVRLAIGPQLVRLVWSGLVDTAALVVDLRYNPGSYSTAVPLLCSYFFEAEPRQHLYSIFDRATSKVTEVWTLPQVAGQRYGSHKDLYILMSHTSGSAAEAFAHTMQDLQRATVIGEPTAGGALSVGIYQVGSSPLYASMPTQMALSATTGEAWDLAGVEPDITVPMSEALSTAQDIVALRAKVPTVLQTAGKLVADNYASPELGAKMAAKLSSLQSRYSRVTSEGALAEMLGADLQMLSGDPHLKTAHIPEDAKDRIPGIVPMQIPSPEVFEDLIKFSFHTNVFEDNTGYLRFDMFGDCELLTQVSELLVEHIWTKIVHTDAMIVDMRFNIGGPTSSISALCSYFFDEGPPILLDKIYNRPNDSVSELWTHTQLAGERYGSKKNVIILTSSVTAGAAEEFTYIMKRLGRALVIGEVTSGGCQPPQTYHVDDTHLYLTIPTARSVGAADGSSWEGVGVTPHVAVPAEMALTRAKDMLQYNLPRVRRSPGLQRPHGQSLGAGRTTGSHTKGTAARGPA</sequence>
<evidence type="ECO:0000256" key="9">
    <source>
        <dbReference type="ARBA" id="ARBA00079306"/>
    </source>
</evidence>
<dbReference type="InterPro" id="IPR005151">
    <property type="entry name" value="Tail-specific_protease"/>
</dbReference>
<feature type="domain" description="Tail specific protease" evidence="13">
    <location>
        <begin position="417"/>
        <end position="666"/>
    </location>
</feature>
<name>A0A1U7TUJ5_CARSF</name>
<dbReference type="Pfam" id="PF03572">
    <property type="entry name" value="Peptidase_S41"/>
    <property type="match status" value="4"/>
</dbReference>
<feature type="region of interest" description="Disordered" evidence="11">
    <location>
        <begin position="391"/>
        <end position="416"/>
    </location>
</feature>
<feature type="domain" description="Tail specific protease" evidence="13">
    <location>
        <begin position="109"/>
        <end position="308"/>
    </location>
</feature>
<dbReference type="Proteomes" id="UP000189704">
    <property type="component" value="Unplaced"/>
</dbReference>
<keyword evidence="4" id="KW-0272">Extracellular matrix</keyword>
<accession>A0A1U7TUJ5</accession>
<feature type="chain" id="PRO_5010562006" description="Retinol-binding protein 3" evidence="12">
    <location>
        <begin position="18"/>
        <end position="1017"/>
    </location>
</feature>
<evidence type="ECO:0000256" key="12">
    <source>
        <dbReference type="SAM" id="SignalP"/>
    </source>
</evidence>
<feature type="domain" description="Tail specific protease" evidence="13">
    <location>
        <begin position="768"/>
        <end position="965"/>
    </location>
</feature>
<evidence type="ECO:0000256" key="4">
    <source>
        <dbReference type="ARBA" id="ARBA00022530"/>
    </source>
</evidence>
<evidence type="ECO:0000256" key="10">
    <source>
        <dbReference type="ARBA" id="ARBA00080101"/>
    </source>
</evidence>
<evidence type="ECO:0000256" key="7">
    <source>
        <dbReference type="ARBA" id="ARBA00023180"/>
    </source>
</evidence>
<gene>
    <name evidence="15" type="primary">RBP3</name>
</gene>
<comment type="similarity">
    <text evidence="2">Belongs to the peptidase S41A family.</text>
</comment>
<dbReference type="AlphaFoldDB" id="A0A1U7TUJ5"/>
<feature type="region of interest" description="Disordered" evidence="11">
    <location>
        <begin position="983"/>
        <end position="1017"/>
    </location>
</feature>
<dbReference type="GO" id="GO:0008236">
    <property type="term" value="F:serine-type peptidase activity"/>
    <property type="evidence" value="ECO:0007669"/>
    <property type="project" value="InterPro"/>
</dbReference>
<dbReference type="PANTHER" id="PTHR11261:SF3">
    <property type="entry name" value="RETINOL-BINDING PROTEIN 3"/>
    <property type="match status" value="1"/>
</dbReference>
<dbReference type="InterPro" id="IPR029045">
    <property type="entry name" value="ClpP/crotonase-like_dom_sf"/>
</dbReference>
<dbReference type="OrthoDB" id="10268064at2759"/>
<dbReference type="RefSeq" id="XP_008057336.1">
    <property type="nucleotide sequence ID" value="XM_008059145.1"/>
</dbReference>
<dbReference type="CDD" id="cd07563">
    <property type="entry name" value="Peptidase_S41_IRBP"/>
    <property type="match status" value="3"/>
</dbReference>
<dbReference type="SMART" id="SM00245">
    <property type="entry name" value="TSPc"/>
    <property type="match status" value="3"/>
</dbReference>